<keyword evidence="5" id="KW-0436">Ligase</keyword>
<evidence type="ECO:0000313" key="5">
    <source>
        <dbReference type="EMBL" id="MBK3333137.1"/>
    </source>
</evidence>
<proteinExistence type="inferred from homology"/>
<keyword evidence="3 4" id="KW-0067">ATP-binding</keyword>
<evidence type="ECO:0000256" key="2">
    <source>
        <dbReference type="ARBA" id="ARBA00022741"/>
    </source>
</evidence>
<reference evidence="5 6" key="1">
    <citation type="journal article" date="2021" name="Syst. Appl. Microbiol.">
        <title>Persephonella atlantica sp. nov.: How to adapt to physico-chemical gradients in high temperature hydrothermal habitats.</title>
        <authorList>
            <person name="Francois D.X."/>
            <person name="Godfroy A."/>
            <person name="Mathien C."/>
            <person name="Aube J."/>
            <person name="Cathalot C."/>
            <person name="Lesongeur F."/>
            <person name="L'Haridon S."/>
            <person name="Philippon X."/>
            <person name="Roussel E.G."/>
        </authorList>
    </citation>
    <scope>NUCLEOTIDE SEQUENCE [LARGE SCALE GENOMIC DNA]</scope>
    <source>
        <strain evidence="5 6">MO1340</strain>
    </source>
</reference>
<dbReference type="InterPro" id="IPR024185">
    <property type="entry name" value="FTHF_cligase-like_sf"/>
</dbReference>
<dbReference type="SUPFAM" id="SSF100950">
    <property type="entry name" value="NagB/RpiA/CoA transferase-like"/>
    <property type="match status" value="1"/>
</dbReference>
<evidence type="ECO:0000313" key="6">
    <source>
        <dbReference type="Proteomes" id="UP000772812"/>
    </source>
</evidence>
<dbReference type="EC" id="6.3.3.2" evidence="4"/>
<protein>
    <recommendedName>
        <fullName evidence="4">5-formyltetrahydrofolate cyclo-ligase</fullName>
        <ecNumber evidence="4">6.3.3.2</ecNumber>
    </recommendedName>
</protein>
<comment type="caution">
    <text evidence="5">The sequence shown here is derived from an EMBL/GenBank/DDBJ whole genome shotgun (WGS) entry which is preliminary data.</text>
</comment>
<comment type="cofactor">
    <cofactor evidence="4">
        <name>Mg(2+)</name>
        <dbReference type="ChEBI" id="CHEBI:18420"/>
    </cofactor>
</comment>
<dbReference type="PIRSF" id="PIRSF006806">
    <property type="entry name" value="FTHF_cligase"/>
    <property type="match status" value="1"/>
</dbReference>
<organism evidence="5 6">
    <name type="scientific">Persephonella atlantica</name>
    <dbReference type="NCBI Taxonomy" id="2699429"/>
    <lineage>
        <taxon>Bacteria</taxon>
        <taxon>Pseudomonadati</taxon>
        <taxon>Aquificota</taxon>
        <taxon>Aquificia</taxon>
        <taxon>Aquificales</taxon>
        <taxon>Hydrogenothermaceae</taxon>
        <taxon>Persephonella</taxon>
    </lineage>
</organism>
<sequence length="185" mass="21278">MKKVLRESILKRRISHKKAEEDSKKIAERFLQLPQLKKAKNILLYYPHKNEVDTRYIIKQLADSKRFNLYLPKVSGKEILPVKVKDLSSLKKGYAGIMEPEGESVSPEKINIVVVPAVAYDLKGHRLGYGKGYYDRFLKSTQALKVGVAYDFQVVDQLPAEEHDIPVDIIITPTRIIKTKEDEER</sequence>
<dbReference type="EMBL" id="JAACYA010000002">
    <property type="protein sequence ID" value="MBK3333137.1"/>
    <property type="molecule type" value="Genomic_DNA"/>
</dbReference>
<keyword evidence="4" id="KW-0479">Metal-binding</keyword>
<dbReference type="PANTHER" id="PTHR23407:SF1">
    <property type="entry name" value="5-FORMYLTETRAHYDROFOLATE CYCLO-LIGASE"/>
    <property type="match status" value="1"/>
</dbReference>
<evidence type="ECO:0000256" key="3">
    <source>
        <dbReference type="ARBA" id="ARBA00022840"/>
    </source>
</evidence>
<dbReference type="InterPro" id="IPR002698">
    <property type="entry name" value="FTHF_cligase"/>
</dbReference>
<dbReference type="InterPro" id="IPR037171">
    <property type="entry name" value="NagB/RpiA_transferase-like"/>
</dbReference>
<evidence type="ECO:0000256" key="1">
    <source>
        <dbReference type="ARBA" id="ARBA00010638"/>
    </source>
</evidence>
<dbReference type="GO" id="GO:0030272">
    <property type="term" value="F:5-formyltetrahydrofolate cyclo-ligase activity"/>
    <property type="evidence" value="ECO:0007669"/>
    <property type="project" value="UniProtKB-EC"/>
</dbReference>
<dbReference type="Gene3D" id="3.40.50.10420">
    <property type="entry name" value="NagB/RpiA/CoA transferase-like"/>
    <property type="match status" value="1"/>
</dbReference>
<dbReference type="Pfam" id="PF01812">
    <property type="entry name" value="5-FTHF_cyc-lig"/>
    <property type="match status" value="1"/>
</dbReference>
<dbReference type="PANTHER" id="PTHR23407">
    <property type="entry name" value="ATPASE INHIBITOR/5-FORMYLTETRAHYDROFOLATE CYCLO-LIGASE"/>
    <property type="match status" value="1"/>
</dbReference>
<dbReference type="Proteomes" id="UP000772812">
    <property type="component" value="Unassembled WGS sequence"/>
</dbReference>
<comment type="catalytic activity">
    <reaction evidence="4">
        <text>(6S)-5-formyl-5,6,7,8-tetrahydrofolate + ATP = (6R)-5,10-methenyltetrahydrofolate + ADP + phosphate</text>
        <dbReference type="Rhea" id="RHEA:10488"/>
        <dbReference type="ChEBI" id="CHEBI:30616"/>
        <dbReference type="ChEBI" id="CHEBI:43474"/>
        <dbReference type="ChEBI" id="CHEBI:57455"/>
        <dbReference type="ChEBI" id="CHEBI:57457"/>
        <dbReference type="ChEBI" id="CHEBI:456216"/>
        <dbReference type="EC" id="6.3.3.2"/>
    </reaction>
</comment>
<evidence type="ECO:0000256" key="4">
    <source>
        <dbReference type="RuleBase" id="RU361279"/>
    </source>
</evidence>
<gene>
    <name evidence="5" type="ORF">GWK41_08645</name>
</gene>
<comment type="similarity">
    <text evidence="1 4">Belongs to the 5-formyltetrahydrofolate cyclo-ligase family.</text>
</comment>
<keyword evidence="4" id="KW-0460">Magnesium</keyword>
<dbReference type="NCBIfam" id="TIGR02727">
    <property type="entry name" value="MTHFS_bact"/>
    <property type="match status" value="1"/>
</dbReference>
<keyword evidence="2 4" id="KW-0547">Nucleotide-binding</keyword>
<name>A0ABS1GJN5_9AQUI</name>
<accession>A0ABS1GJN5</accession>
<keyword evidence="6" id="KW-1185">Reference proteome</keyword>
<dbReference type="RefSeq" id="WP_200674562.1">
    <property type="nucleotide sequence ID" value="NZ_JAACYA010000002.1"/>
</dbReference>